<dbReference type="InterPro" id="IPR010982">
    <property type="entry name" value="Lambda_DNA-bd_dom_sf"/>
</dbReference>
<dbReference type="PROSITE" id="PS00356">
    <property type="entry name" value="HTH_LACI_1"/>
    <property type="match status" value="1"/>
</dbReference>
<organism evidence="6 7">
    <name type="scientific">Thermosipho ferrireducens</name>
    <dbReference type="NCBI Taxonomy" id="2571116"/>
    <lineage>
        <taxon>Bacteria</taxon>
        <taxon>Thermotogati</taxon>
        <taxon>Thermotogota</taxon>
        <taxon>Thermotogae</taxon>
        <taxon>Thermotogales</taxon>
        <taxon>Fervidobacteriaceae</taxon>
        <taxon>Thermosipho</taxon>
    </lineage>
</organism>
<dbReference type="CDD" id="cd01392">
    <property type="entry name" value="HTH_LacI"/>
    <property type="match status" value="1"/>
</dbReference>
<protein>
    <submittedName>
        <fullName evidence="6">LacI family DNA-binding transcriptional regulator</fullName>
    </submittedName>
</protein>
<evidence type="ECO:0000256" key="1">
    <source>
        <dbReference type="ARBA" id="ARBA00023015"/>
    </source>
</evidence>
<dbReference type="PANTHER" id="PTHR30146:SF109">
    <property type="entry name" value="HTH-TYPE TRANSCRIPTIONAL REGULATOR GALS"/>
    <property type="match status" value="1"/>
</dbReference>
<evidence type="ECO:0000313" key="6">
    <source>
        <dbReference type="EMBL" id="QTA38820.1"/>
    </source>
</evidence>
<feature type="domain" description="HTH lacI-type" evidence="4">
    <location>
        <begin position="6"/>
        <end position="60"/>
    </location>
</feature>
<dbReference type="SUPFAM" id="SSF47413">
    <property type="entry name" value="lambda repressor-like DNA-binding domains"/>
    <property type="match status" value="1"/>
</dbReference>
<gene>
    <name evidence="6" type="ORF">JYK00_04755</name>
</gene>
<dbReference type="SMART" id="SM00354">
    <property type="entry name" value="HTH_LACI"/>
    <property type="match status" value="1"/>
</dbReference>
<evidence type="ECO:0000256" key="3">
    <source>
        <dbReference type="ARBA" id="ARBA00023163"/>
    </source>
</evidence>
<dbReference type="Proteomes" id="UP000671862">
    <property type="component" value="Chromosome"/>
</dbReference>
<evidence type="ECO:0000256" key="2">
    <source>
        <dbReference type="ARBA" id="ARBA00023125"/>
    </source>
</evidence>
<keyword evidence="1" id="KW-0805">Transcription regulation</keyword>
<keyword evidence="7" id="KW-1185">Reference proteome</keyword>
<reference evidence="6 7" key="1">
    <citation type="submission" date="2021-03" db="EMBL/GenBank/DDBJ databases">
        <title>Thermosipho ferrireducens sp.nov., an anaerobic thermophilic iron-reducing bacterium isolated from a deep-sea hydrothermal sulfide deposits.</title>
        <authorList>
            <person name="Zeng X."/>
            <person name="Chen Y."/>
            <person name="Shao Z."/>
        </authorList>
    </citation>
    <scope>NUCLEOTIDE SEQUENCE [LARGE SCALE GENOMIC DNA]</scope>
    <source>
        <strain evidence="6 7">JL129W03</strain>
    </source>
</reference>
<accession>A0ABX7SBM2</accession>
<dbReference type="Gene3D" id="3.40.50.2300">
    <property type="match status" value="2"/>
</dbReference>
<dbReference type="SUPFAM" id="SSF53822">
    <property type="entry name" value="Periplasmic binding protein-like I"/>
    <property type="match status" value="1"/>
</dbReference>
<evidence type="ECO:0000259" key="4">
    <source>
        <dbReference type="PROSITE" id="PS50932"/>
    </source>
</evidence>
<name>A0ABX7SBM2_9BACT</name>
<dbReference type="InterPro" id="IPR001387">
    <property type="entry name" value="Cro/C1-type_HTH"/>
</dbReference>
<keyword evidence="2 6" id="KW-0238">DNA-binding</keyword>
<sequence>MRKKGLTIKDVAKKAGVGVGTVSRVLNNSPHVNPKTRMHVLKVIEELGYIPNPHARRLSSGHSGIITTIFPQMVGEFHQLLLMGIDRVLENEGYTSFVYPLYSDNRYRFVKESSDFVLGTDGLIIDALNVDRLLSQYIPRNTPVVSLEYESSNYDSVLVDNFYGGMLAGDYIASFEGEIFIVTHRPESELESTVFDERVNGFIESIERKGKKVSEIFEIPLDWLQAFNIAKGIFRRVKRSLIFAATDYFAFPIVEVARLLGLEGKKDFYLCGFDNLTLSNILNITTIKQPIYEMGRMAGEILLKRIKGYSRKPRAIVLKPELIVRKT</sequence>
<keyword evidence="3" id="KW-0804">Transcription</keyword>
<feature type="domain" description="HTH cro/C1-type" evidence="5">
    <location>
        <begin position="3"/>
        <end position="28"/>
    </location>
</feature>
<dbReference type="PANTHER" id="PTHR30146">
    <property type="entry name" value="LACI-RELATED TRANSCRIPTIONAL REPRESSOR"/>
    <property type="match status" value="1"/>
</dbReference>
<dbReference type="EMBL" id="CP071446">
    <property type="protein sequence ID" value="QTA38820.1"/>
    <property type="molecule type" value="Genomic_DNA"/>
</dbReference>
<dbReference type="Gene3D" id="1.10.260.40">
    <property type="entry name" value="lambda repressor-like DNA-binding domains"/>
    <property type="match status" value="1"/>
</dbReference>
<dbReference type="InterPro" id="IPR000843">
    <property type="entry name" value="HTH_LacI"/>
</dbReference>
<dbReference type="PROSITE" id="PS50943">
    <property type="entry name" value="HTH_CROC1"/>
    <property type="match status" value="1"/>
</dbReference>
<dbReference type="InterPro" id="IPR028082">
    <property type="entry name" value="Peripla_BP_I"/>
</dbReference>
<evidence type="ECO:0000259" key="5">
    <source>
        <dbReference type="PROSITE" id="PS50943"/>
    </source>
</evidence>
<dbReference type="RefSeq" id="WP_207567537.1">
    <property type="nucleotide sequence ID" value="NZ_CP071446.1"/>
</dbReference>
<dbReference type="PROSITE" id="PS50932">
    <property type="entry name" value="HTH_LACI_2"/>
    <property type="match status" value="1"/>
</dbReference>
<dbReference type="Pfam" id="PF13377">
    <property type="entry name" value="Peripla_BP_3"/>
    <property type="match status" value="1"/>
</dbReference>
<dbReference type="Pfam" id="PF00356">
    <property type="entry name" value="LacI"/>
    <property type="match status" value="1"/>
</dbReference>
<dbReference type="GO" id="GO:0003677">
    <property type="term" value="F:DNA binding"/>
    <property type="evidence" value="ECO:0007669"/>
    <property type="project" value="UniProtKB-KW"/>
</dbReference>
<dbReference type="PRINTS" id="PR00036">
    <property type="entry name" value="HTHLACI"/>
</dbReference>
<dbReference type="InterPro" id="IPR046335">
    <property type="entry name" value="LacI/GalR-like_sensor"/>
</dbReference>
<proteinExistence type="predicted"/>
<evidence type="ECO:0000313" key="7">
    <source>
        <dbReference type="Proteomes" id="UP000671862"/>
    </source>
</evidence>